<keyword evidence="4" id="KW-0418">Kinase</keyword>
<dbReference type="InterPro" id="IPR011009">
    <property type="entry name" value="Kinase-like_dom_sf"/>
</dbReference>
<dbReference type="EMBL" id="MU838997">
    <property type="protein sequence ID" value="KAK1772882.1"/>
    <property type="molecule type" value="Genomic_DNA"/>
</dbReference>
<feature type="region of interest" description="Disordered" evidence="2">
    <location>
        <begin position="499"/>
        <end position="577"/>
    </location>
</feature>
<keyword evidence="4" id="KW-0808">Transferase</keyword>
<feature type="region of interest" description="Disordered" evidence="2">
    <location>
        <begin position="454"/>
        <end position="484"/>
    </location>
</feature>
<dbReference type="InterPro" id="IPR017441">
    <property type="entry name" value="Protein_kinase_ATP_BS"/>
</dbReference>
<feature type="domain" description="Protein kinase" evidence="3">
    <location>
        <begin position="177"/>
        <end position="436"/>
    </location>
</feature>
<dbReference type="AlphaFoldDB" id="A0AAJ0CCR7"/>
<name>A0AAJ0CCR7_9PEZI</name>
<dbReference type="GO" id="GO:0004674">
    <property type="term" value="F:protein serine/threonine kinase activity"/>
    <property type="evidence" value="ECO:0007669"/>
    <property type="project" value="TreeGrafter"/>
</dbReference>
<dbReference type="PROSITE" id="PS00107">
    <property type="entry name" value="PROTEIN_KINASE_ATP"/>
    <property type="match status" value="1"/>
</dbReference>
<dbReference type="SMART" id="SM00220">
    <property type="entry name" value="S_TKc"/>
    <property type="match status" value="1"/>
</dbReference>
<dbReference type="GO" id="GO:0005634">
    <property type="term" value="C:nucleus"/>
    <property type="evidence" value="ECO:0007669"/>
    <property type="project" value="TreeGrafter"/>
</dbReference>
<dbReference type="PROSITE" id="PS50011">
    <property type="entry name" value="PROTEIN_KINASE_DOM"/>
    <property type="match status" value="1"/>
</dbReference>
<proteinExistence type="predicted"/>
<dbReference type="GO" id="GO:0044773">
    <property type="term" value="P:mitotic DNA damage checkpoint signaling"/>
    <property type="evidence" value="ECO:0007669"/>
    <property type="project" value="TreeGrafter"/>
</dbReference>
<dbReference type="RefSeq" id="XP_060289095.1">
    <property type="nucleotide sequence ID" value="XM_060430817.1"/>
</dbReference>
<feature type="binding site" evidence="1">
    <location>
        <position position="206"/>
    </location>
    <ligand>
        <name>ATP</name>
        <dbReference type="ChEBI" id="CHEBI:30616"/>
    </ligand>
</feature>
<dbReference type="Proteomes" id="UP001244011">
    <property type="component" value="Unassembled WGS sequence"/>
</dbReference>
<dbReference type="PANTHER" id="PTHR44167">
    <property type="entry name" value="OVARIAN-SPECIFIC SERINE/THREONINE-PROTEIN KINASE LOK-RELATED"/>
    <property type="match status" value="1"/>
</dbReference>
<evidence type="ECO:0000259" key="3">
    <source>
        <dbReference type="PROSITE" id="PS50011"/>
    </source>
</evidence>
<evidence type="ECO:0000256" key="2">
    <source>
        <dbReference type="SAM" id="MobiDB-lite"/>
    </source>
</evidence>
<reference evidence="4" key="1">
    <citation type="submission" date="2023-06" db="EMBL/GenBank/DDBJ databases">
        <title>Genome-scale phylogeny and comparative genomics of the fungal order Sordariales.</title>
        <authorList>
            <consortium name="Lawrence Berkeley National Laboratory"/>
            <person name="Hensen N."/>
            <person name="Bonometti L."/>
            <person name="Westerberg I."/>
            <person name="Brannstrom I.O."/>
            <person name="Guillou S."/>
            <person name="Cros-Aarteil S."/>
            <person name="Calhoun S."/>
            <person name="Haridas S."/>
            <person name="Kuo A."/>
            <person name="Mondo S."/>
            <person name="Pangilinan J."/>
            <person name="Riley R."/>
            <person name="Labutti K."/>
            <person name="Andreopoulos B."/>
            <person name="Lipzen A."/>
            <person name="Chen C."/>
            <person name="Yanf M."/>
            <person name="Daum C."/>
            <person name="Ng V."/>
            <person name="Clum A."/>
            <person name="Steindorff A."/>
            <person name="Ohm R."/>
            <person name="Martin F."/>
            <person name="Silar P."/>
            <person name="Natvig D."/>
            <person name="Lalanne C."/>
            <person name="Gautier V."/>
            <person name="Ament-Velasquez S.L."/>
            <person name="Kruys A."/>
            <person name="Hutchinson M.I."/>
            <person name="Powell A.J."/>
            <person name="Barry K."/>
            <person name="Miller A.N."/>
            <person name="Grigoriev I.V."/>
            <person name="Debuchy R."/>
            <person name="Gladieux P."/>
            <person name="Thoren M.H."/>
            <person name="Johannesson H."/>
        </authorList>
    </citation>
    <scope>NUCLEOTIDE SEQUENCE</scope>
    <source>
        <strain evidence="4">8032-3</strain>
    </source>
</reference>
<evidence type="ECO:0000313" key="4">
    <source>
        <dbReference type="EMBL" id="KAK1772882.1"/>
    </source>
</evidence>
<evidence type="ECO:0000256" key="1">
    <source>
        <dbReference type="PROSITE-ProRule" id="PRU10141"/>
    </source>
</evidence>
<sequence length="577" mass="64542">MADLPGEPVVLAPPAFVLVPLNKEARKAVRDAKNQQFPTFLVDESILGFYISFENADKQEFTLGRSGTDIHLPGGPGTDISKHQCSFVCNEKTGAVLLVDHSTKDNTEPFSSDQGGQTIPFHNKRSILVARGINGQVAFGKNRFYQFRIRWHSDGLYDFPNKNEPYSVGPVNMRKKYLLGSKIGGGAYGTVWWALDITSGEMMAMKSFNNLTGKHFVFAKREVDNLYKINRSDMIRSEIIPPWMSHIIEILDHAGEKPGDNLLEIMMPLKQGNLRSLAEGNRDLDLSQLVLRQMLLALRCLAQHELIHRDVKPENILWEFDSRGRYHFRLADFGLSHDPTLAITIAGTETFMAPEVLNKENQTEKVDIWSLFATIVWVKDVDNFQRRCSSKGPHEIHRWLVNLSKRDELMYIGAMANLRPSRRPSAKELLKTLKQLSAASYDPDAELADAMQTGLTMGDDDGGGDVDRLSSGSTNNYGVDDGGNPLLLPHPEYYEPYSFDGRNLVADGDDYSPQRYYPATAESRPRGGRRNQAYVEPYEPAYGLPEGSTSGTAVPDRWTVRPLPTQDTEAGQASGDE</sequence>
<keyword evidence="1" id="KW-0547">Nucleotide-binding</keyword>
<accession>A0AAJ0CCR7</accession>
<dbReference type="PANTHER" id="PTHR44167:SF30">
    <property type="entry name" value="PHOSPHORYLASE KINASE"/>
    <property type="match status" value="1"/>
</dbReference>
<gene>
    <name evidence="4" type="ORF">QBC33DRAFT_575303</name>
</gene>
<organism evidence="4 5">
    <name type="scientific">Phialemonium atrogriseum</name>
    <dbReference type="NCBI Taxonomy" id="1093897"/>
    <lineage>
        <taxon>Eukaryota</taxon>
        <taxon>Fungi</taxon>
        <taxon>Dikarya</taxon>
        <taxon>Ascomycota</taxon>
        <taxon>Pezizomycotina</taxon>
        <taxon>Sordariomycetes</taxon>
        <taxon>Sordariomycetidae</taxon>
        <taxon>Cephalothecales</taxon>
        <taxon>Cephalothecaceae</taxon>
        <taxon>Phialemonium</taxon>
    </lineage>
</organism>
<comment type="caution">
    <text evidence="4">The sequence shown here is derived from an EMBL/GenBank/DDBJ whole genome shotgun (WGS) entry which is preliminary data.</text>
</comment>
<dbReference type="CDD" id="cd00180">
    <property type="entry name" value="PKc"/>
    <property type="match status" value="1"/>
</dbReference>
<dbReference type="Gene3D" id="1.10.510.10">
    <property type="entry name" value="Transferase(Phosphotransferase) domain 1"/>
    <property type="match status" value="1"/>
</dbReference>
<dbReference type="InterPro" id="IPR000719">
    <property type="entry name" value="Prot_kinase_dom"/>
</dbReference>
<keyword evidence="5" id="KW-1185">Reference proteome</keyword>
<dbReference type="Pfam" id="PF00069">
    <property type="entry name" value="Pkinase"/>
    <property type="match status" value="1"/>
</dbReference>
<keyword evidence="1" id="KW-0067">ATP-binding</keyword>
<dbReference type="GO" id="GO:0005524">
    <property type="term" value="F:ATP binding"/>
    <property type="evidence" value="ECO:0007669"/>
    <property type="project" value="UniProtKB-UniRule"/>
</dbReference>
<evidence type="ECO:0000313" key="5">
    <source>
        <dbReference type="Proteomes" id="UP001244011"/>
    </source>
</evidence>
<dbReference type="SUPFAM" id="SSF56112">
    <property type="entry name" value="Protein kinase-like (PK-like)"/>
    <property type="match status" value="1"/>
</dbReference>
<protein>
    <submittedName>
        <fullName evidence="4">Kinase-like protein</fullName>
    </submittedName>
</protein>
<dbReference type="GeneID" id="85314004"/>